<keyword evidence="2" id="KW-0812">Transmembrane</keyword>
<evidence type="ECO:0000256" key="1">
    <source>
        <dbReference type="SAM" id="MobiDB-lite"/>
    </source>
</evidence>
<dbReference type="AlphaFoldDB" id="A0A9W6XHZ0"/>
<comment type="caution">
    <text evidence="3">The sequence shown here is derived from an EMBL/GenBank/DDBJ whole genome shotgun (WGS) entry which is preliminary data.</text>
</comment>
<evidence type="ECO:0000313" key="4">
    <source>
        <dbReference type="Proteomes" id="UP001165121"/>
    </source>
</evidence>
<proteinExistence type="predicted"/>
<keyword evidence="4" id="KW-1185">Reference proteome</keyword>
<name>A0A9W6XHZ0_9STRA</name>
<feature type="region of interest" description="Disordered" evidence="1">
    <location>
        <begin position="1"/>
        <end position="74"/>
    </location>
</feature>
<dbReference type="Proteomes" id="UP001165121">
    <property type="component" value="Unassembled WGS sequence"/>
</dbReference>
<evidence type="ECO:0000313" key="3">
    <source>
        <dbReference type="EMBL" id="GMF38789.1"/>
    </source>
</evidence>
<feature type="compositionally biased region" description="Low complexity" evidence="1">
    <location>
        <begin position="65"/>
        <end position="74"/>
    </location>
</feature>
<feature type="transmembrane region" description="Helical" evidence="2">
    <location>
        <begin position="139"/>
        <end position="159"/>
    </location>
</feature>
<sequence>MPVADKKADGNPSSAGGGGGASRVARPIRSGSEPSSPSQSRQNAILASGSNTSGATTSGGGPKGKSGASTSSSSATNSYDLLVALIIRSDDTTTTELDTALGSYDFFPVTYILPGEYAIFVEEFKRNQGVWIMKPIGKYVLFIIASSQGTIITIALIYVNVEHKEKVFFCLQN</sequence>
<dbReference type="Pfam" id="PF03133">
    <property type="entry name" value="TTL"/>
    <property type="match status" value="1"/>
</dbReference>
<gene>
    <name evidence="3" type="ORF">Pfra01_001129700</name>
</gene>
<keyword evidence="2" id="KW-0472">Membrane</keyword>
<evidence type="ECO:0000256" key="2">
    <source>
        <dbReference type="SAM" id="Phobius"/>
    </source>
</evidence>
<dbReference type="OrthoDB" id="202825at2759"/>
<dbReference type="EMBL" id="BSXT01001119">
    <property type="protein sequence ID" value="GMF38789.1"/>
    <property type="molecule type" value="Genomic_DNA"/>
</dbReference>
<feature type="compositionally biased region" description="Low complexity" evidence="1">
    <location>
        <begin position="27"/>
        <end position="56"/>
    </location>
</feature>
<dbReference type="InterPro" id="IPR004344">
    <property type="entry name" value="TTL/TTLL_fam"/>
</dbReference>
<reference evidence="3" key="1">
    <citation type="submission" date="2023-04" db="EMBL/GenBank/DDBJ databases">
        <title>Phytophthora fragariaefolia NBRC 109709.</title>
        <authorList>
            <person name="Ichikawa N."/>
            <person name="Sato H."/>
            <person name="Tonouchi N."/>
        </authorList>
    </citation>
    <scope>NUCLEOTIDE SEQUENCE</scope>
    <source>
        <strain evidence="3">NBRC 109709</strain>
    </source>
</reference>
<protein>
    <submittedName>
        <fullName evidence="3">Unnamed protein product</fullName>
    </submittedName>
</protein>
<accession>A0A9W6XHZ0</accession>
<organism evidence="3 4">
    <name type="scientific">Phytophthora fragariaefolia</name>
    <dbReference type="NCBI Taxonomy" id="1490495"/>
    <lineage>
        <taxon>Eukaryota</taxon>
        <taxon>Sar</taxon>
        <taxon>Stramenopiles</taxon>
        <taxon>Oomycota</taxon>
        <taxon>Peronosporomycetes</taxon>
        <taxon>Peronosporales</taxon>
        <taxon>Peronosporaceae</taxon>
        <taxon>Phytophthora</taxon>
    </lineage>
</organism>
<keyword evidence="2" id="KW-1133">Transmembrane helix</keyword>